<evidence type="ECO:0000313" key="2">
    <source>
        <dbReference type="Proteomes" id="UP000034098"/>
    </source>
</evidence>
<dbReference type="AlphaFoldDB" id="A0A0M2HB45"/>
<sequence length="148" mass="16782">MEDTNQAVVTLSEEQCWNMLARGELGHLALDAGGEPDIFPVNYVIDGPRVLFRTAPGSKLAELSQYPRVAFEVDEYDDTYASSVIVKGVAERLELQREIDEADALALRPWIPTLKYRWVRIVPTQISGRWFARTPEPERYRASEKEGA</sequence>
<dbReference type="SUPFAM" id="SSF50475">
    <property type="entry name" value="FMN-binding split barrel"/>
    <property type="match status" value="1"/>
</dbReference>
<gene>
    <name evidence="1" type="ORF">RS82_01389</name>
</gene>
<dbReference type="OrthoDB" id="7062584at2"/>
<dbReference type="InterPro" id="IPR012349">
    <property type="entry name" value="Split_barrel_FMN-bd"/>
</dbReference>
<protein>
    <submittedName>
        <fullName evidence="1">Pyridoxamine 5'-phosphate oxidase</fullName>
    </submittedName>
</protein>
<dbReference type="Pfam" id="PF12900">
    <property type="entry name" value="Pyridox_ox_2"/>
    <property type="match status" value="1"/>
</dbReference>
<organism evidence="1 2">
    <name type="scientific">Microbacterium trichothecenolyticum</name>
    <name type="common">Aureobacterium trichothecenolyticum</name>
    <dbReference type="NCBI Taxonomy" id="69370"/>
    <lineage>
        <taxon>Bacteria</taxon>
        <taxon>Bacillati</taxon>
        <taxon>Actinomycetota</taxon>
        <taxon>Actinomycetes</taxon>
        <taxon>Micrococcales</taxon>
        <taxon>Microbacteriaceae</taxon>
        <taxon>Microbacterium</taxon>
    </lineage>
</organism>
<comment type="caution">
    <text evidence="1">The sequence shown here is derived from an EMBL/GenBank/DDBJ whole genome shotgun (WGS) entry which is preliminary data.</text>
</comment>
<dbReference type="EMBL" id="JYJA01000030">
    <property type="protein sequence ID" value="KJL43693.1"/>
    <property type="molecule type" value="Genomic_DNA"/>
</dbReference>
<proteinExistence type="predicted"/>
<name>A0A0M2HB45_MICTR</name>
<reference evidence="1 2" key="1">
    <citation type="submission" date="2015-02" db="EMBL/GenBank/DDBJ databases">
        <title>Draft genome sequences of ten Microbacterium spp. with emphasis on heavy metal contaminated environments.</title>
        <authorList>
            <person name="Corretto E."/>
        </authorList>
    </citation>
    <scope>NUCLEOTIDE SEQUENCE [LARGE SCALE GENOMIC DNA]</scope>
    <source>
        <strain evidence="1 2">DSM 8608</strain>
    </source>
</reference>
<dbReference type="Proteomes" id="UP000034098">
    <property type="component" value="Unassembled WGS sequence"/>
</dbReference>
<evidence type="ECO:0000313" key="1">
    <source>
        <dbReference type="EMBL" id="KJL43693.1"/>
    </source>
</evidence>
<dbReference type="Gene3D" id="2.30.110.10">
    <property type="entry name" value="Electron Transport, Fmn-binding Protein, Chain A"/>
    <property type="match status" value="1"/>
</dbReference>
<dbReference type="RefSeq" id="WP_045297835.1">
    <property type="nucleotide sequence ID" value="NZ_JYJA01000030.1"/>
</dbReference>
<dbReference type="InterPro" id="IPR024747">
    <property type="entry name" value="Pyridox_Oxase-rel"/>
</dbReference>
<keyword evidence="2" id="KW-1185">Reference proteome</keyword>
<dbReference type="PATRIC" id="fig|69370.6.peg.1427"/>
<accession>A0A0M2HB45</accession>